<keyword evidence="1" id="KW-0479">Metal-binding</keyword>
<keyword evidence="5" id="KW-1185">Reference proteome</keyword>
<evidence type="ECO:0000256" key="2">
    <source>
        <dbReference type="ARBA" id="ARBA00023239"/>
    </source>
</evidence>
<dbReference type="GO" id="GO:0016832">
    <property type="term" value="F:aldehyde-lyase activity"/>
    <property type="evidence" value="ECO:0007669"/>
    <property type="project" value="TreeGrafter"/>
</dbReference>
<dbReference type="GeneID" id="54301316"/>
<dbReference type="GO" id="GO:0019323">
    <property type="term" value="P:pentose catabolic process"/>
    <property type="evidence" value="ECO:0007669"/>
    <property type="project" value="TreeGrafter"/>
</dbReference>
<dbReference type="AlphaFoldDB" id="A0A6A6BU51"/>
<name>A0A6A6BU51_9PEZI</name>
<dbReference type="PANTHER" id="PTHR22789">
    <property type="entry name" value="FUCULOSE PHOSPHATE ALDOLASE"/>
    <property type="match status" value="1"/>
</dbReference>
<evidence type="ECO:0000313" key="5">
    <source>
        <dbReference type="Proteomes" id="UP000799438"/>
    </source>
</evidence>
<dbReference type="RefSeq" id="XP_033402453.1">
    <property type="nucleotide sequence ID" value="XM_033543819.1"/>
</dbReference>
<feature type="domain" description="Class II aldolase/adducin N-terminal" evidence="3">
    <location>
        <begin position="11"/>
        <end position="213"/>
    </location>
</feature>
<dbReference type="SMART" id="SM01007">
    <property type="entry name" value="Aldolase_II"/>
    <property type="match status" value="1"/>
</dbReference>
<dbReference type="PANTHER" id="PTHR22789:SF0">
    <property type="entry name" value="3-OXO-TETRONATE 4-PHOSPHATE DECARBOXYLASE-RELATED"/>
    <property type="match status" value="1"/>
</dbReference>
<dbReference type="Pfam" id="PF00596">
    <property type="entry name" value="Aldolase_II"/>
    <property type="match status" value="1"/>
</dbReference>
<reference evidence="4" key="1">
    <citation type="journal article" date="2020" name="Stud. Mycol.">
        <title>101 Dothideomycetes genomes: a test case for predicting lifestyles and emergence of pathogens.</title>
        <authorList>
            <person name="Haridas S."/>
            <person name="Albert R."/>
            <person name="Binder M."/>
            <person name="Bloem J."/>
            <person name="Labutti K."/>
            <person name="Salamov A."/>
            <person name="Andreopoulos B."/>
            <person name="Baker S."/>
            <person name="Barry K."/>
            <person name="Bills G."/>
            <person name="Bluhm B."/>
            <person name="Cannon C."/>
            <person name="Castanera R."/>
            <person name="Culley D."/>
            <person name="Daum C."/>
            <person name="Ezra D."/>
            <person name="Gonzalez J."/>
            <person name="Henrissat B."/>
            <person name="Kuo A."/>
            <person name="Liang C."/>
            <person name="Lipzen A."/>
            <person name="Lutzoni F."/>
            <person name="Magnuson J."/>
            <person name="Mondo S."/>
            <person name="Nolan M."/>
            <person name="Ohm R."/>
            <person name="Pangilinan J."/>
            <person name="Park H.-J."/>
            <person name="Ramirez L."/>
            <person name="Alfaro M."/>
            <person name="Sun H."/>
            <person name="Tritt A."/>
            <person name="Yoshinaga Y."/>
            <person name="Zwiers L.-H."/>
            <person name="Turgeon B."/>
            <person name="Goodwin S."/>
            <person name="Spatafora J."/>
            <person name="Crous P."/>
            <person name="Grigoriev I."/>
        </authorList>
    </citation>
    <scope>NUCLEOTIDE SEQUENCE</scope>
    <source>
        <strain evidence="4">CBS 121167</strain>
    </source>
</reference>
<accession>A0A6A6BU51</accession>
<dbReference type="EMBL" id="ML995475">
    <property type="protein sequence ID" value="KAF2146744.1"/>
    <property type="molecule type" value="Genomic_DNA"/>
</dbReference>
<dbReference type="GO" id="GO:0005829">
    <property type="term" value="C:cytosol"/>
    <property type="evidence" value="ECO:0007669"/>
    <property type="project" value="TreeGrafter"/>
</dbReference>
<dbReference type="OrthoDB" id="2932980at2759"/>
<dbReference type="InterPro" id="IPR001303">
    <property type="entry name" value="Aldolase_II/adducin_N"/>
</dbReference>
<proteinExistence type="predicted"/>
<dbReference type="GO" id="GO:0046872">
    <property type="term" value="F:metal ion binding"/>
    <property type="evidence" value="ECO:0007669"/>
    <property type="project" value="UniProtKB-KW"/>
</dbReference>
<sequence>MTDKALIELFSIFITANHVLSHHGLVDGFGHISVRNPGNPENFFMTGSMPPALMKGVSDIAEFDISEVIPVSGSTSSAQSPYSERFVHSRIYAQYPAIQSVIHSHSPAVVAQGLSGVHLQPIWHMAGFLGDEVPIFDPRSVYNETDKHNLLVNNKVLGGAMAALFGTQPGPLGPSPKNTVVMQRGHGFTTWGLSIKHAVYRAVYTQESAKIQQSSANFHSSIGNEPVSLDWTEQVDCQEMNDESIARAWQFWEAQARADALYRNDLDADYL</sequence>
<keyword evidence="2" id="KW-0456">Lyase</keyword>
<protein>
    <recommendedName>
        <fullName evidence="3">Class II aldolase/adducin N-terminal domain-containing protein</fullName>
    </recommendedName>
</protein>
<evidence type="ECO:0000259" key="3">
    <source>
        <dbReference type="SMART" id="SM01007"/>
    </source>
</evidence>
<organism evidence="4 5">
    <name type="scientific">Aplosporella prunicola CBS 121167</name>
    <dbReference type="NCBI Taxonomy" id="1176127"/>
    <lineage>
        <taxon>Eukaryota</taxon>
        <taxon>Fungi</taxon>
        <taxon>Dikarya</taxon>
        <taxon>Ascomycota</taxon>
        <taxon>Pezizomycotina</taxon>
        <taxon>Dothideomycetes</taxon>
        <taxon>Dothideomycetes incertae sedis</taxon>
        <taxon>Botryosphaeriales</taxon>
        <taxon>Aplosporellaceae</taxon>
        <taxon>Aplosporella</taxon>
    </lineage>
</organism>
<evidence type="ECO:0000313" key="4">
    <source>
        <dbReference type="EMBL" id="KAF2146744.1"/>
    </source>
</evidence>
<dbReference type="InterPro" id="IPR036409">
    <property type="entry name" value="Aldolase_II/adducin_N_sf"/>
</dbReference>
<evidence type="ECO:0000256" key="1">
    <source>
        <dbReference type="ARBA" id="ARBA00022723"/>
    </source>
</evidence>
<dbReference type="InterPro" id="IPR050197">
    <property type="entry name" value="Aldolase_class_II_sugar_metab"/>
</dbReference>
<gene>
    <name evidence="4" type="ORF">K452DRAFT_314973</name>
</gene>
<dbReference type="Gene3D" id="3.40.225.10">
    <property type="entry name" value="Class II aldolase/adducin N-terminal domain"/>
    <property type="match status" value="1"/>
</dbReference>
<dbReference type="SUPFAM" id="SSF53639">
    <property type="entry name" value="AraD/HMP-PK domain-like"/>
    <property type="match status" value="1"/>
</dbReference>
<dbReference type="Proteomes" id="UP000799438">
    <property type="component" value="Unassembled WGS sequence"/>
</dbReference>